<proteinExistence type="predicted"/>
<reference evidence="2 3" key="1">
    <citation type="submission" date="2021-03" db="EMBL/GenBank/DDBJ databases">
        <authorList>
            <person name="Kanchanasin P."/>
            <person name="Saeng-In P."/>
            <person name="Phongsopitanun W."/>
            <person name="Yuki M."/>
            <person name="Kudo T."/>
            <person name="Ohkuma M."/>
            <person name="Tanasupawat S."/>
        </authorList>
    </citation>
    <scope>NUCLEOTIDE SEQUENCE [LARGE SCALE GENOMIC DNA]</scope>
    <source>
        <strain evidence="2 3">L46</strain>
    </source>
</reference>
<evidence type="ECO:0000256" key="1">
    <source>
        <dbReference type="SAM" id="MobiDB-lite"/>
    </source>
</evidence>
<accession>A0ABS3R2V7</accession>
<comment type="caution">
    <text evidence="2">The sequence shown here is derived from an EMBL/GenBank/DDBJ whole genome shotgun (WGS) entry which is preliminary data.</text>
</comment>
<feature type="compositionally biased region" description="Low complexity" evidence="1">
    <location>
        <begin position="19"/>
        <end position="28"/>
    </location>
</feature>
<keyword evidence="3" id="KW-1185">Reference proteome</keyword>
<organism evidence="2 3">
    <name type="scientific">Actinomadura nitritigenes</name>
    <dbReference type="NCBI Taxonomy" id="134602"/>
    <lineage>
        <taxon>Bacteria</taxon>
        <taxon>Bacillati</taxon>
        <taxon>Actinomycetota</taxon>
        <taxon>Actinomycetes</taxon>
        <taxon>Streptosporangiales</taxon>
        <taxon>Thermomonosporaceae</taxon>
        <taxon>Actinomadura</taxon>
    </lineage>
</organism>
<feature type="region of interest" description="Disordered" evidence="1">
    <location>
        <begin position="46"/>
        <end position="70"/>
    </location>
</feature>
<protein>
    <submittedName>
        <fullName evidence="2">Uncharacterized protein</fullName>
    </submittedName>
</protein>
<evidence type="ECO:0000313" key="3">
    <source>
        <dbReference type="Proteomes" id="UP000666915"/>
    </source>
</evidence>
<gene>
    <name evidence="2" type="ORF">J4557_23830</name>
</gene>
<dbReference type="RefSeq" id="WP_208268959.1">
    <property type="nucleotide sequence ID" value="NZ_BAAAGM010000024.1"/>
</dbReference>
<name>A0ABS3R2V7_9ACTN</name>
<feature type="region of interest" description="Disordered" evidence="1">
    <location>
        <begin position="1"/>
        <end position="28"/>
    </location>
</feature>
<dbReference type="Proteomes" id="UP000666915">
    <property type="component" value="Unassembled WGS sequence"/>
</dbReference>
<sequence length="85" mass="9481">MKNVLEQVGRQVRQRLPRRNSSASRSSAAARCGVLVRAGRVAPLADEHTEPVQVQRPRSSSAGVGQHDRRAVRAERGWLCRVLRE</sequence>
<evidence type="ECO:0000313" key="2">
    <source>
        <dbReference type="EMBL" id="MBO2440563.1"/>
    </source>
</evidence>
<dbReference type="EMBL" id="JAGEOK010000015">
    <property type="protein sequence ID" value="MBO2440563.1"/>
    <property type="molecule type" value="Genomic_DNA"/>
</dbReference>